<feature type="chain" id="PRO_5046689345" evidence="2">
    <location>
        <begin position="20"/>
        <end position="72"/>
    </location>
</feature>
<protein>
    <submittedName>
        <fullName evidence="3">Uncharacterized protein</fullName>
    </submittedName>
</protein>
<evidence type="ECO:0000313" key="3">
    <source>
        <dbReference type="EMBL" id="CAK0823390.1"/>
    </source>
</evidence>
<evidence type="ECO:0000256" key="1">
    <source>
        <dbReference type="SAM" id="MobiDB-lite"/>
    </source>
</evidence>
<dbReference type="Proteomes" id="UP001189429">
    <property type="component" value="Unassembled WGS sequence"/>
</dbReference>
<sequence length="72" mass="7572">EMKALQFVAAFAIIYVATPVKVSDDDPATWLREIFGPAPGAPPPPGEAAAAPAAPADRAVARATRTWRSELQ</sequence>
<evidence type="ECO:0000313" key="4">
    <source>
        <dbReference type="Proteomes" id="UP001189429"/>
    </source>
</evidence>
<accession>A0ABN9RVX5</accession>
<evidence type="ECO:0000256" key="2">
    <source>
        <dbReference type="SAM" id="SignalP"/>
    </source>
</evidence>
<proteinExistence type="predicted"/>
<keyword evidence="4" id="KW-1185">Reference proteome</keyword>
<feature type="non-terminal residue" evidence="3">
    <location>
        <position position="1"/>
    </location>
</feature>
<keyword evidence="2" id="KW-0732">Signal</keyword>
<feature type="non-terminal residue" evidence="3">
    <location>
        <position position="72"/>
    </location>
</feature>
<gene>
    <name evidence="3" type="ORF">PCOR1329_LOCUS24109</name>
</gene>
<feature type="compositionally biased region" description="Low complexity" evidence="1">
    <location>
        <begin position="47"/>
        <end position="63"/>
    </location>
</feature>
<dbReference type="EMBL" id="CAUYUJ010008253">
    <property type="protein sequence ID" value="CAK0823390.1"/>
    <property type="molecule type" value="Genomic_DNA"/>
</dbReference>
<reference evidence="3" key="1">
    <citation type="submission" date="2023-10" db="EMBL/GenBank/DDBJ databases">
        <authorList>
            <person name="Chen Y."/>
            <person name="Shah S."/>
            <person name="Dougan E. K."/>
            <person name="Thang M."/>
            <person name="Chan C."/>
        </authorList>
    </citation>
    <scope>NUCLEOTIDE SEQUENCE [LARGE SCALE GENOMIC DNA]</scope>
</reference>
<feature type="signal peptide" evidence="2">
    <location>
        <begin position="1"/>
        <end position="19"/>
    </location>
</feature>
<name>A0ABN9RVX5_9DINO</name>
<organism evidence="3 4">
    <name type="scientific">Prorocentrum cordatum</name>
    <dbReference type="NCBI Taxonomy" id="2364126"/>
    <lineage>
        <taxon>Eukaryota</taxon>
        <taxon>Sar</taxon>
        <taxon>Alveolata</taxon>
        <taxon>Dinophyceae</taxon>
        <taxon>Prorocentrales</taxon>
        <taxon>Prorocentraceae</taxon>
        <taxon>Prorocentrum</taxon>
    </lineage>
</organism>
<feature type="region of interest" description="Disordered" evidence="1">
    <location>
        <begin position="36"/>
        <end position="72"/>
    </location>
</feature>
<comment type="caution">
    <text evidence="3">The sequence shown here is derived from an EMBL/GenBank/DDBJ whole genome shotgun (WGS) entry which is preliminary data.</text>
</comment>